<comment type="caution">
    <text evidence="2">The sequence shown here is derived from an EMBL/GenBank/DDBJ whole genome shotgun (WGS) entry which is preliminary data.</text>
</comment>
<dbReference type="AlphaFoldDB" id="A0A9X2C7C2"/>
<name>A0A9X2C7C2_9PSED</name>
<reference evidence="2 3" key="2">
    <citation type="journal article" date="2023" name="Plant Pathol.">
        <title>Dismantling and reorganizing Pseudomonas marginalis sensu#lato.</title>
        <authorList>
            <person name="Sawada H."/>
            <person name="Fujikawa T."/>
            <person name="Satou M."/>
        </authorList>
    </citation>
    <scope>NUCLEOTIDE SEQUENCE [LARGE SCALE GENOMIC DNA]</scope>
    <source>
        <strain evidence="2 3">MAFF 302030</strain>
    </source>
</reference>
<dbReference type="EMBL" id="JALQCW010000055">
    <property type="protein sequence ID" value="MCK9799956.1"/>
    <property type="molecule type" value="Genomic_DNA"/>
</dbReference>
<sequence>MLFFQRDQELIRLLGSCQVQVSRAQSNADLLQVLDRLEAFPGGLEFDHAQPKLLLVLAFVSLVVSYLMDGMGWMGWVAIGCCFASFLVKRGRLSSLGDLSTKIGRQCSLFSNGLSEPEGTADWCFKKLSSEFSDYQRGTERRDIVTSAQGVFQGALHSLAFEYHHLRYVNLRKDKGGGEEAFDRYSLVLDFPWVKGLSARTDVVGAPLAGKGFETTLDDFNRTFLLQGRRELDCAKFATPTTLLFLMALSRRLSKVNLEFSEQGRLCLSFNNDEVMAYAYPGSLADLQAFREQIKAGIELPGLSPLLELVHQLAELHDNNFDLPSKVADKMEQ</sequence>
<protein>
    <recommendedName>
        <fullName evidence="4">DUF3137 domain-containing protein</fullName>
    </recommendedName>
</protein>
<keyword evidence="1" id="KW-0472">Membrane</keyword>
<keyword evidence="1" id="KW-0812">Transmembrane</keyword>
<accession>A0A9X2C7C2</accession>
<reference evidence="2 3" key="1">
    <citation type="journal article" date="2022" name="Int. J. Syst. Evol. Microbiol.">
        <title>Pseudomonas aegrilactucae sp. nov. and Pseudomonas morbosilactucae sp. nov., pathogens causing bacterial rot of lettuce in Japan.</title>
        <authorList>
            <person name="Sawada H."/>
            <person name="Fujikawa T."/>
            <person name="Satou M."/>
        </authorList>
    </citation>
    <scope>NUCLEOTIDE SEQUENCE [LARGE SCALE GENOMIC DNA]</scope>
    <source>
        <strain evidence="2 3">MAFF 302030</strain>
    </source>
</reference>
<keyword evidence="1" id="KW-1133">Transmembrane helix</keyword>
<evidence type="ECO:0000256" key="1">
    <source>
        <dbReference type="SAM" id="Phobius"/>
    </source>
</evidence>
<dbReference type="RefSeq" id="WP_268266059.1">
    <property type="nucleotide sequence ID" value="NZ_JALQCW010000055.1"/>
</dbReference>
<feature type="transmembrane region" description="Helical" evidence="1">
    <location>
        <begin position="54"/>
        <end position="87"/>
    </location>
</feature>
<dbReference type="Proteomes" id="UP001155059">
    <property type="component" value="Unassembled WGS sequence"/>
</dbReference>
<gene>
    <name evidence="2" type="ORF">M1B34_20175</name>
</gene>
<proteinExistence type="predicted"/>
<organism evidence="2 3">
    <name type="scientific">Pseudomonas morbosilactucae</name>
    <dbReference type="NCBI Taxonomy" id="2938197"/>
    <lineage>
        <taxon>Bacteria</taxon>
        <taxon>Pseudomonadati</taxon>
        <taxon>Pseudomonadota</taxon>
        <taxon>Gammaproteobacteria</taxon>
        <taxon>Pseudomonadales</taxon>
        <taxon>Pseudomonadaceae</taxon>
        <taxon>Pseudomonas</taxon>
    </lineage>
</organism>
<evidence type="ECO:0000313" key="3">
    <source>
        <dbReference type="Proteomes" id="UP001155059"/>
    </source>
</evidence>
<evidence type="ECO:0000313" key="2">
    <source>
        <dbReference type="EMBL" id="MCK9799956.1"/>
    </source>
</evidence>
<evidence type="ECO:0008006" key="4">
    <source>
        <dbReference type="Google" id="ProtNLM"/>
    </source>
</evidence>